<reference evidence="2" key="1">
    <citation type="journal article" date="2018" name="J. Hered.">
        <title>One hundred mitochondrial genomes of cicadas.</title>
        <authorList>
            <person name="Lukasik P."/>
            <person name="Chong R.A."/>
            <person name="Nazario K."/>
            <person name="Matsuura Y."/>
            <person name="Bublitz D."/>
            <person name="Campbell M.A."/>
            <person name="Meyer M."/>
            <person name="Van Leuven J.T."/>
            <person name="Pessacq P."/>
            <person name="Veloso C."/>
            <person name="Simon C."/>
            <person name="McCutcheon J.P."/>
        </authorList>
    </citation>
    <scope>NUCLEOTIDE SEQUENCE</scope>
    <source>
        <strain evidence="2">VAGTER</strain>
        <tissue evidence="2">Bacteriome</tissue>
    </source>
</reference>
<evidence type="ECO:0000256" key="1">
    <source>
        <dbReference type="SAM" id="Phobius"/>
    </source>
</evidence>
<keyword evidence="1" id="KW-0812">Transmembrane</keyword>
<sequence>MPQMSPINWLILMLFFISMMLFLIVLMYYLNTVDCNMSICKKETNYMSWMW</sequence>
<keyword evidence="1" id="KW-0472">Membrane</keyword>
<accession>A0A344AM11</accession>
<organism evidence="2">
    <name type="scientific">Vagitanus terminalis</name>
    <dbReference type="NCBI Taxonomy" id="2170276"/>
    <lineage>
        <taxon>Eukaryota</taxon>
        <taxon>Metazoa</taxon>
        <taxon>Ecdysozoa</taxon>
        <taxon>Arthropoda</taxon>
        <taxon>Hexapoda</taxon>
        <taxon>Insecta</taxon>
        <taxon>Pterygota</taxon>
        <taxon>Neoptera</taxon>
        <taxon>Paraneoptera</taxon>
        <taxon>Hemiptera</taxon>
        <taxon>Auchenorrhyncha</taxon>
        <taxon>Cicadoidea</taxon>
        <taxon>Cicadidae</taxon>
        <taxon>Cicadinae</taxon>
        <taxon>Cicadatrini</taxon>
        <taxon>Vagitanus</taxon>
    </lineage>
</organism>
<evidence type="ECO:0000313" key="2">
    <source>
        <dbReference type="EMBL" id="AWV83409.1"/>
    </source>
</evidence>
<keyword evidence="1" id="KW-1133">Transmembrane helix</keyword>
<keyword evidence="2" id="KW-0496">Mitochondrion</keyword>
<gene>
    <name evidence="2" type="primary">atp8</name>
</gene>
<dbReference type="EMBL" id="MG737734">
    <property type="protein sequence ID" value="AWV83409.1"/>
    <property type="molecule type" value="Genomic_DNA"/>
</dbReference>
<feature type="transmembrane region" description="Helical" evidence="1">
    <location>
        <begin position="7"/>
        <end position="30"/>
    </location>
</feature>
<dbReference type="AlphaFoldDB" id="A0A344AM11"/>
<geneLocation type="mitochondrion" evidence="2"/>
<protein>
    <submittedName>
        <fullName evidence="2">ATP synthase F0 subunit 8</fullName>
    </submittedName>
</protein>
<proteinExistence type="predicted"/>
<reference evidence="2" key="2">
    <citation type="journal article" date="2018" name="Proc. Natl. Acad. Sci. U.S.A.">
        <title>Recurrent symbiont recruitment from fungal parasites in cicadas.</title>
        <authorList>
            <person name="Yu M."/>
            <person name="Moriyama M."/>
            <person name="Lukasik P."/>
            <person name="Vanderpool D."/>
            <person name="Tanahashi M."/>
            <person name="Meng X.-Y."/>
            <person name="McCutcheon J.P."/>
            <person name="Fukatsu T."/>
        </authorList>
    </citation>
    <scope>NUCLEOTIDE SEQUENCE</scope>
    <source>
        <strain evidence="2">VAGTER</strain>
        <tissue evidence="2">Bacteriome</tissue>
    </source>
</reference>
<name>A0A344AM11_9HEMI</name>